<feature type="domain" description="Death" evidence="10">
    <location>
        <begin position="327"/>
        <end position="410"/>
    </location>
</feature>
<dbReference type="GeneID" id="107121596"/>
<evidence type="ECO:0000256" key="8">
    <source>
        <dbReference type="SAM" id="Phobius"/>
    </source>
</evidence>
<evidence type="ECO:0000256" key="3">
    <source>
        <dbReference type="ARBA" id="ARBA00022737"/>
    </source>
</evidence>
<dbReference type="PANTHER" id="PTHR46861:SF1">
    <property type="entry name" value="TUMOR NECROSIS FACTOR RECEPTOR SUPERFAMILY MEMBER 1A"/>
    <property type="match status" value="1"/>
</dbReference>
<feature type="signal peptide" evidence="9">
    <location>
        <begin position="1"/>
        <end position="26"/>
    </location>
</feature>
<feature type="transmembrane region" description="Helical" evidence="8">
    <location>
        <begin position="226"/>
        <end position="247"/>
    </location>
</feature>
<comment type="caution">
    <text evidence="6">Lacks conserved residue(s) required for the propagation of feature annotation.</text>
</comment>
<keyword evidence="1" id="KW-0053">Apoptosis</keyword>
<gene>
    <name evidence="13" type="primary">LOC107121596</name>
</gene>
<keyword evidence="5" id="KW-0325">Glycoprotein</keyword>
<keyword evidence="4 6" id="KW-1015">Disulfide bond</keyword>
<keyword evidence="3" id="KW-0677">Repeat</keyword>
<dbReference type="InterPro" id="IPR033994">
    <property type="entry name" value="TNFRSF1A_death"/>
</dbReference>
<sequence>MVWLGLFPAFAATVTLILIQMNTGECLGIHPIPSDVHSHGVLADKRPFIHPGSRERRNVMCRSGYYPHPNRTHCCMLCHKGNYVAQHCVSEDMTPDCTPCPEGSFTDWENSAGNCRGCQRCYANLGQVALTNCSRTQDTVCGCPSNHYRTNDSPEFSCKPCSACHNGTILKKCTTSSDTVCRCHKGFFLQTRKNSCSPCSSCQGEECKQDCDVTSESISPPNSPDLLRPILGCLVVVFAAAFLLLAVKQLIKQPMRKKLISTFCGAEQQPSPDPQLPQPGGQGTRIPEKSNQEETLLPPRTIAVSPNTQGLPDSLQHRGETQIPDSPAVLYAVIDNVPFSQWKEFVRHLGLTENDILRIQVEEWNMRDAQYKMLSYWRQQSGQCATRERIRSVLQEMELSGCSEVIQEAWSSQASRLTRGPQERGSAVHIFVS</sequence>
<dbReference type="PROSITE" id="PS50017">
    <property type="entry name" value="DEATH_DOMAIN"/>
    <property type="match status" value="1"/>
</dbReference>
<dbReference type="InterPro" id="IPR001368">
    <property type="entry name" value="TNFR/NGFR_Cys_rich_reg"/>
</dbReference>
<evidence type="ECO:0000256" key="5">
    <source>
        <dbReference type="ARBA" id="ARBA00023180"/>
    </source>
</evidence>
<keyword evidence="8" id="KW-1133">Transmembrane helix</keyword>
<name>A0ABM1L232_GEKJA</name>
<dbReference type="InterPro" id="IPR052493">
    <property type="entry name" value="TNFRSF1A"/>
</dbReference>
<dbReference type="PROSITE" id="PS50050">
    <property type="entry name" value="TNFR_NGFR_2"/>
    <property type="match status" value="2"/>
</dbReference>
<feature type="repeat" description="TNFR-Cys" evidence="6">
    <location>
        <begin position="142"/>
        <end position="181"/>
    </location>
</feature>
<evidence type="ECO:0000256" key="4">
    <source>
        <dbReference type="ARBA" id="ARBA00023157"/>
    </source>
</evidence>
<keyword evidence="12" id="KW-1185">Reference proteome</keyword>
<keyword evidence="2 9" id="KW-0732">Signal</keyword>
<dbReference type="Gene3D" id="1.10.533.10">
    <property type="entry name" value="Death Domain, Fas"/>
    <property type="match status" value="1"/>
</dbReference>
<evidence type="ECO:0000313" key="12">
    <source>
        <dbReference type="Proteomes" id="UP000694871"/>
    </source>
</evidence>
<keyword evidence="8" id="KW-0812">Transmembrane</keyword>
<proteinExistence type="predicted"/>
<evidence type="ECO:0000256" key="7">
    <source>
        <dbReference type="SAM" id="MobiDB-lite"/>
    </source>
</evidence>
<reference evidence="13" key="1">
    <citation type="submission" date="2025-08" db="UniProtKB">
        <authorList>
            <consortium name="RefSeq"/>
        </authorList>
    </citation>
    <scope>IDENTIFICATION</scope>
</reference>
<dbReference type="SMART" id="SM00005">
    <property type="entry name" value="DEATH"/>
    <property type="match status" value="1"/>
</dbReference>
<evidence type="ECO:0000259" key="11">
    <source>
        <dbReference type="PROSITE" id="PS50050"/>
    </source>
</evidence>
<feature type="domain" description="TNFR-Cys" evidence="11">
    <location>
        <begin position="99"/>
        <end position="141"/>
    </location>
</feature>
<evidence type="ECO:0000256" key="9">
    <source>
        <dbReference type="SAM" id="SignalP"/>
    </source>
</evidence>
<dbReference type="Gene3D" id="2.10.50.10">
    <property type="entry name" value="Tumor Necrosis Factor Receptor, subunit A, domain 2"/>
    <property type="match status" value="2"/>
</dbReference>
<dbReference type="PROSITE" id="PS00652">
    <property type="entry name" value="TNFR_NGFR_1"/>
    <property type="match status" value="1"/>
</dbReference>
<feature type="repeat" description="TNFR-Cys" evidence="6">
    <location>
        <begin position="99"/>
        <end position="141"/>
    </location>
</feature>
<dbReference type="Proteomes" id="UP000694871">
    <property type="component" value="Unplaced"/>
</dbReference>
<accession>A0ABM1L232</accession>
<dbReference type="Pfam" id="PF00020">
    <property type="entry name" value="TNFR_c6"/>
    <property type="match status" value="2"/>
</dbReference>
<evidence type="ECO:0000256" key="1">
    <source>
        <dbReference type="ARBA" id="ARBA00022703"/>
    </source>
</evidence>
<dbReference type="PANTHER" id="PTHR46861">
    <property type="entry name" value="TUMOR NECROSIS FACTOR RECEPTOR SUPERFAMILY MEMBER 1A"/>
    <property type="match status" value="1"/>
</dbReference>
<dbReference type="SMART" id="SM00208">
    <property type="entry name" value="TNFR"/>
    <property type="match status" value="4"/>
</dbReference>
<feature type="region of interest" description="Disordered" evidence="7">
    <location>
        <begin position="265"/>
        <end position="296"/>
    </location>
</feature>
<dbReference type="CDD" id="cd08313">
    <property type="entry name" value="Death_TNFR1"/>
    <property type="match status" value="1"/>
</dbReference>
<dbReference type="Pfam" id="PF00531">
    <property type="entry name" value="Death"/>
    <property type="match status" value="1"/>
</dbReference>
<protein>
    <submittedName>
        <fullName evidence="13">Tumor necrosis factor receptor superfamily member 1A-like</fullName>
    </submittedName>
</protein>
<feature type="domain" description="TNFR-Cys" evidence="11">
    <location>
        <begin position="142"/>
        <end position="181"/>
    </location>
</feature>
<evidence type="ECO:0000313" key="13">
    <source>
        <dbReference type="RefSeq" id="XP_015280019.1"/>
    </source>
</evidence>
<feature type="disulfide bond" evidence="6">
    <location>
        <begin position="143"/>
        <end position="158"/>
    </location>
</feature>
<evidence type="ECO:0000259" key="10">
    <source>
        <dbReference type="PROSITE" id="PS50017"/>
    </source>
</evidence>
<dbReference type="SUPFAM" id="SSF57586">
    <property type="entry name" value="TNF receptor-like"/>
    <property type="match status" value="3"/>
</dbReference>
<evidence type="ECO:0000256" key="6">
    <source>
        <dbReference type="PROSITE-ProRule" id="PRU00206"/>
    </source>
</evidence>
<evidence type="ECO:0000256" key="2">
    <source>
        <dbReference type="ARBA" id="ARBA00022729"/>
    </source>
</evidence>
<dbReference type="InterPro" id="IPR000488">
    <property type="entry name" value="Death_dom"/>
</dbReference>
<dbReference type="SUPFAM" id="SSF47986">
    <property type="entry name" value="DEATH domain"/>
    <property type="match status" value="1"/>
</dbReference>
<dbReference type="RefSeq" id="XP_015280019.1">
    <property type="nucleotide sequence ID" value="XM_015424533.1"/>
</dbReference>
<keyword evidence="8" id="KW-0472">Membrane</keyword>
<feature type="disulfide bond" evidence="6">
    <location>
        <begin position="100"/>
        <end position="115"/>
    </location>
</feature>
<feature type="chain" id="PRO_5045868179" evidence="9">
    <location>
        <begin position="27"/>
        <end position="433"/>
    </location>
</feature>
<organism evidence="12 13">
    <name type="scientific">Gekko japonicus</name>
    <name type="common">Schlegel's Japanese gecko</name>
    <dbReference type="NCBI Taxonomy" id="146911"/>
    <lineage>
        <taxon>Eukaryota</taxon>
        <taxon>Metazoa</taxon>
        <taxon>Chordata</taxon>
        <taxon>Craniata</taxon>
        <taxon>Vertebrata</taxon>
        <taxon>Euteleostomi</taxon>
        <taxon>Lepidosauria</taxon>
        <taxon>Squamata</taxon>
        <taxon>Bifurcata</taxon>
        <taxon>Gekkota</taxon>
        <taxon>Gekkonidae</taxon>
        <taxon>Gekkoninae</taxon>
        <taxon>Gekko</taxon>
    </lineage>
</organism>
<dbReference type="InterPro" id="IPR011029">
    <property type="entry name" value="DEATH-like_dom_sf"/>
</dbReference>